<protein>
    <submittedName>
        <fullName evidence="2">Uncharacterized protein</fullName>
    </submittedName>
</protein>
<dbReference type="EMBL" id="CP034235">
    <property type="protein sequence ID" value="QGQ94816.1"/>
    <property type="molecule type" value="Genomic_DNA"/>
</dbReference>
<proteinExistence type="predicted"/>
<dbReference type="InterPro" id="IPR035211">
    <property type="entry name" value="DUF5325"/>
</dbReference>
<keyword evidence="1" id="KW-1133">Transmembrane helix</keyword>
<evidence type="ECO:0000256" key="1">
    <source>
        <dbReference type="SAM" id="Phobius"/>
    </source>
</evidence>
<feature type="transmembrane region" description="Helical" evidence="1">
    <location>
        <begin position="30"/>
        <end position="49"/>
    </location>
</feature>
<dbReference type="Pfam" id="PF17259">
    <property type="entry name" value="DUF5325"/>
    <property type="match status" value="1"/>
</dbReference>
<dbReference type="OrthoDB" id="2628998at2"/>
<keyword evidence="3" id="KW-1185">Reference proteome</keyword>
<name>A0A6B8RHE8_9BACL</name>
<keyword evidence="1" id="KW-0812">Transmembrane</keyword>
<dbReference type="AlphaFoldDB" id="A0A6B8RHE8"/>
<evidence type="ECO:0000313" key="2">
    <source>
        <dbReference type="EMBL" id="QGQ94816.1"/>
    </source>
</evidence>
<dbReference type="Proteomes" id="UP000426246">
    <property type="component" value="Chromosome"/>
</dbReference>
<dbReference type="RefSeq" id="WP_155699825.1">
    <property type="nucleotide sequence ID" value="NZ_CP034235.1"/>
</dbReference>
<sequence>MSRSLALLFAVVGTLLLVSISFFLTQHQPWLVLLASLVSLFFIGFGFVVKARMRRKNESEKPSGSNS</sequence>
<evidence type="ECO:0000313" key="3">
    <source>
        <dbReference type="Proteomes" id="UP000426246"/>
    </source>
</evidence>
<organism evidence="2 3">
    <name type="scientific">Paenibacillus psychroresistens</name>
    <dbReference type="NCBI Taxonomy" id="1778678"/>
    <lineage>
        <taxon>Bacteria</taxon>
        <taxon>Bacillati</taxon>
        <taxon>Bacillota</taxon>
        <taxon>Bacilli</taxon>
        <taxon>Bacillales</taxon>
        <taxon>Paenibacillaceae</taxon>
        <taxon>Paenibacillus</taxon>
    </lineage>
</organism>
<dbReference type="KEGG" id="ppsc:EHS13_07955"/>
<accession>A0A6B8RHE8</accession>
<keyword evidence="1" id="KW-0472">Membrane</keyword>
<reference evidence="3" key="1">
    <citation type="submission" date="2018-11" db="EMBL/GenBank/DDBJ databases">
        <title>Complete genome sequence of Paenibacillus sp. ML311-T8.</title>
        <authorList>
            <person name="Nam Y.-D."/>
            <person name="Kang J."/>
            <person name="Chung W.-H."/>
            <person name="Park Y.S."/>
        </authorList>
    </citation>
    <scope>NUCLEOTIDE SEQUENCE [LARGE SCALE GENOMIC DNA]</scope>
    <source>
        <strain evidence="3">ML311-T8</strain>
    </source>
</reference>
<feature type="transmembrane region" description="Helical" evidence="1">
    <location>
        <begin position="5"/>
        <end position="24"/>
    </location>
</feature>
<gene>
    <name evidence="2" type="ORF">EHS13_07955</name>
</gene>